<proteinExistence type="predicted"/>
<dbReference type="EMBL" id="KN653520">
    <property type="protein sequence ID" value="KHN27104.1"/>
    <property type="molecule type" value="Genomic_DNA"/>
</dbReference>
<dbReference type="Pfam" id="PF13966">
    <property type="entry name" value="zf-RVT"/>
    <property type="match status" value="1"/>
</dbReference>
<protein>
    <recommendedName>
        <fullName evidence="1">Reverse transcriptase zinc-binding domain-containing protein</fullName>
    </recommendedName>
</protein>
<evidence type="ECO:0000259" key="1">
    <source>
        <dbReference type="Pfam" id="PF13966"/>
    </source>
</evidence>
<dbReference type="AlphaFoldDB" id="A0A0B2R4H1"/>
<feature type="non-terminal residue" evidence="2">
    <location>
        <position position="1"/>
    </location>
</feature>
<feature type="domain" description="Reverse transcriptase zinc-binding" evidence="1">
    <location>
        <begin position="94"/>
        <end position="182"/>
    </location>
</feature>
<accession>A0A0B2R4H1</accession>
<reference evidence="2" key="1">
    <citation type="submission" date="2014-07" db="EMBL/GenBank/DDBJ databases">
        <title>Identification of a novel salt tolerance gene in wild soybean by whole-genome sequencing.</title>
        <authorList>
            <person name="Lam H.-M."/>
            <person name="Qi X."/>
            <person name="Li M.-W."/>
            <person name="Liu X."/>
            <person name="Xie M."/>
            <person name="Ni M."/>
            <person name="Xu X."/>
        </authorList>
    </citation>
    <scope>NUCLEOTIDE SEQUENCE [LARGE SCALE GENOMIC DNA]</scope>
    <source>
        <tissue evidence="2">Root</tissue>
    </source>
</reference>
<sequence>AKARFWEDGWMADGIPLKVKYPRLYLNSKQQMQYILQMGESSEGSWEWRLQWRRLLFEAEIPMGAAFLEEIQNVNIHMQHTDTWVWMNDPTGKYTVRSAYQLLDRNSKDDNTDGIFHDLRKLKIPSKAAFFAWRQIRDRLPTKSNLTRRNVDINDTLCPFCREKDENAGHLFFSCHKLGQIWWESLSWINMAGPFTQHPRQNFLQHSFCSTYLGIKSQRWLISWVALTWCVWNHRNRMIFSNESFNANKILDEAIFFCWSWPRNLVK</sequence>
<dbReference type="Proteomes" id="UP000053555">
    <property type="component" value="Unassembled WGS sequence"/>
</dbReference>
<organism evidence="2">
    <name type="scientific">Glycine soja</name>
    <name type="common">Wild soybean</name>
    <dbReference type="NCBI Taxonomy" id="3848"/>
    <lineage>
        <taxon>Eukaryota</taxon>
        <taxon>Viridiplantae</taxon>
        <taxon>Streptophyta</taxon>
        <taxon>Embryophyta</taxon>
        <taxon>Tracheophyta</taxon>
        <taxon>Spermatophyta</taxon>
        <taxon>Magnoliopsida</taxon>
        <taxon>eudicotyledons</taxon>
        <taxon>Gunneridae</taxon>
        <taxon>Pentapetalae</taxon>
        <taxon>rosids</taxon>
        <taxon>fabids</taxon>
        <taxon>Fabales</taxon>
        <taxon>Fabaceae</taxon>
        <taxon>Papilionoideae</taxon>
        <taxon>50 kb inversion clade</taxon>
        <taxon>NPAAA clade</taxon>
        <taxon>indigoferoid/millettioid clade</taxon>
        <taxon>Phaseoleae</taxon>
        <taxon>Glycine</taxon>
        <taxon>Glycine subgen. Soja</taxon>
    </lineage>
</organism>
<evidence type="ECO:0000313" key="2">
    <source>
        <dbReference type="EMBL" id="KHN27104.1"/>
    </source>
</evidence>
<dbReference type="PANTHER" id="PTHR36617:SF11">
    <property type="entry name" value="PROTEIN, PUTATIVE-RELATED"/>
    <property type="match status" value="1"/>
</dbReference>
<dbReference type="InterPro" id="IPR026960">
    <property type="entry name" value="RVT-Znf"/>
</dbReference>
<dbReference type="PANTHER" id="PTHR36617">
    <property type="entry name" value="PROTEIN, PUTATIVE-RELATED"/>
    <property type="match status" value="1"/>
</dbReference>
<gene>
    <name evidence="2" type="ORF">glysoja_032872</name>
</gene>
<feature type="non-terminal residue" evidence="2">
    <location>
        <position position="267"/>
    </location>
</feature>
<name>A0A0B2R4H1_GLYSO</name>